<evidence type="ECO:0000313" key="1">
    <source>
        <dbReference type="EMBL" id="KKM80974.1"/>
    </source>
</evidence>
<gene>
    <name evidence="1" type="ORF">LCGC14_1334430</name>
</gene>
<accession>A0A0F9KFH0</accession>
<organism evidence="1">
    <name type="scientific">marine sediment metagenome</name>
    <dbReference type="NCBI Taxonomy" id="412755"/>
    <lineage>
        <taxon>unclassified sequences</taxon>
        <taxon>metagenomes</taxon>
        <taxon>ecological metagenomes</taxon>
    </lineage>
</organism>
<sequence length="183" mass="20247">MKAFTQQAVNIGTFRHLRRCHEPSWLRLSPPGWLEALKRKPPREHCDPRGTFHDNGYLIMPAADQQQLTPGAQFSAPALFSFPRPWVVRRMPYPATTIDHRPFDSHFALVALVIALHHISRSSCWSGKLNLSQASSGVRRASRGVSRLRAKASATSGLNSNPSSGSGSTMLFIVDNYTTAPEA</sequence>
<comment type="caution">
    <text evidence="1">The sequence shown here is derived from an EMBL/GenBank/DDBJ whole genome shotgun (WGS) entry which is preliminary data.</text>
</comment>
<dbReference type="AlphaFoldDB" id="A0A0F9KFH0"/>
<proteinExistence type="predicted"/>
<name>A0A0F9KFH0_9ZZZZ</name>
<reference evidence="1" key="1">
    <citation type="journal article" date="2015" name="Nature">
        <title>Complex archaea that bridge the gap between prokaryotes and eukaryotes.</title>
        <authorList>
            <person name="Spang A."/>
            <person name="Saw J.H."/>
            <person name="Jorgensen S.L."/>
            <person name="Zaremba-Niedzwiedzka K."/>
            <person name="Martijn J."/>
            <person name="Lind A.E."/>
            <person name="van Eijk R."/>
            <person name="Schleper C."/>
            <person name="Guy L."/>
            <person name="Ettema T.J."/>
        </authorList>
    </citation>
    <scope>NUCLEOTIDE SEQUENCE</scope>
</reference>
<dbReference type="EMBL" id="LAZR01008100">
    <property type="protein sequence ID" value="KKM80974.1"/>
    <property type="molecule type" value="Genomic_DNA"/>
</dbReference>
<protein>
    <submittedName>
        <fullName evidence="1">Uncharacterized protein</fullName>
    </submittedName>
</protein>